<dbReference type="InterPro" id="IPR003593">
    <property type="entry name" value="AAA+_ATPase"/>
</dbReference>
<dbReference type="InterPro" id="IPR003439">
    <property type="entry name" value="ABC_transporter-like_ATP-bd"/>
</dbReference>
<dbReference type="PANTHER" id="PTHR42939:SF1">
    <property type="entry name" value="ABC TRANSPORTER ATP-BINDING PROTEIN ALBC-RELATED"/>
    <property type="match status" value="1"/>
</dbReference>
<evidence type="ECO:0000313" key="6">
    <source>
        <dbReference type="Proteomes" id="UP001211044"/>
    </source>
</evidence>
<dbReference type="SUPFAM" id="SSF52540">
    <property type="entry name" value="P-loop containing nucleoside triphosphate hydrolases"/>
    <property type="match status" value="1"/>
</dbReference>
<proteinExistence type="predicted"/>
<dbReference type="RefSeq" id="WP_004807989.1">
    <property type="nucleotide sequence ID" value="NZ_CP116394.1"/>
</dbReference>
<dbReference type="InterPro" id="IPR051782">
    <property type="entry name" value="ABC_Transporter_VariousFunc"/>
</dbReference>
<dbReference type="Proteomes" id="UP001211044">
    <property type="component" value="Chromosome"/>
</dbReference>
<protein>
    <submittedName>
        <fullName evidence="5">ATP-binding cassette domain-containing protein</fullName>
    </submittedName>
</protein>
<dbReference type="GO" id="GO:0016887">
    <property type="term" value="F:ATP hydrolysis activity"/>
    <property type="evidence" value="ECO:0007669"/>
    <property type="project" value="InterPro"/>
</dbReference>
<evidence type="ECO:0000313" key="5">
    <source>
        <dbReference type="EMBL" id="WCE45982.1"/>
    </source>
</evidence>
<evidence type="ECO:0000256" key="1">
    <source>
        <dbReference type="ARBA" id="ARBA00022448"/>
    </source>
</evidence>
<dbReference type="GO" id="GO:0005524">
    <property type="term" value="F:ATP binding"/>
    <property type="evidence" value="ECO:0007669"/>
    <property type="project" value="UniProtKB-KW"/>
</dbReference>
<keyword evidence="2" id="KW-0547">Nucleotide-binding</keyword>
<dbReference type="AlphaFoldDB" id="A0AB38XNP9"/>
<evidence type="ECO:0000256" key="3">
    <source>
        <dbReference type="ARBA" id="ARBA00022840"/>
    </source>
</evidence>
<dbReference type="PROSITE" id="PS50893">
    <property type="entry name" value="ABC_TRANSPORTER_2"/>
    <property type="match status" value="1"/>
</dbReference>
<dbReference type="InterPro" id="IPR027417">
    <property type="entry name" value="P-loop_NTPase"/>
</dbReference>
<accession>A0AB38XNP9</accession>
<reference evidence="5" key="1">
    <citation type="submission" date="2023-01" db="EMBL/GenBank/DDBJ databases">
        <title>Comparative Genomic Analysis of the Clinically-Derived Winkia Strain NY0527 Provides Evidence into the Taxonomic Reassignment of Winkia neuii and Characterizes Their Virulence Traits.</title>
        <authorList>
            <person name="Cai X."/>
            <person name="Peng Y."/>
            <person name="Li M."/>
            <person name="Qiu Y."/>
            <person name="Wang Y."/>
            <person name="Xu L."/>
            <person name="Hou Q."/>
        </authorList>
    </citation>
    <scope>NUCLEOTIDE SEQUENCE</scope>
    <source>
        <strain evidence="5">NY0527</strain>
    </source>
</reference>
<sequence length="229" mass="25326">MHGGNYVLHAHELSVKYGSYEALHLDSLKITDTAGVVGLFGPNGAGKTTLLRTIVGDIEKHGGALEGPGRAKIAYLPDSPFLYGWLKVKQCEQLFASRHPDFRADIFDAFLDGSKVKPDLKVGELSKGMNERLHLALIMSRSPQLYVLDEPLGGVDPIGRDQLLQLIQQLKAPNTPVLFSTHLINNVQHIFNEVVLIDSGRLVAHRDIHFLREFGEGDLEAAYKKLVQQ</sequence>
<evidence type="ECO:0000256" key="2">
    <source>
        <dbReference type="ARBA" id="ARBA00022741"/>
    </source>
</evidence>
<feature type="domain" description="ABC transporter" evidence="4">
    <location>
        <begin position="8"/>
        <end position="224"/>
    </location>
</feature>
<dbReference type="Gene3D" id="3.40.50.300">
    <property type="entry name" value="P-loop containing nucleotide triphosphate hydrolases"/>
    <property type="match status" value="1"/>
</dbReference>
<keyword evidence="3 5" id="KW-0067">ATP-binding</keyword>
<gene>
    <name evidence="5" type="ORF">PIG85_10115</name>
</gene>
<dbReference type="Pfam" id="PF00005">
    <property type="entry name" value="ABC_tran"/>
    <property type="match status" value="1"/>
</dbReference>
<dbReference type="EMBL" id="CP116394">
    <property type="protein sequence ID" value="WCE45982.1"/>
    <property type="molecule type" value="Genomic_DNA"/>
</dbReference>
<evidence type="ECO:0000259" key="4">
    <source>
        <dbReference type="PROSITE" id="PS50893"/>
    </source>
</evidence>
<keyword evidence="1" id="KW-0813">Transport</keyword>
<dbReference type="PANTHER" id="PTHR42939">
    <property type="entry name" value="ABC TRANSPORTER ATP-BINDING PROTEIN ALBC-RELATED"/>
    <property type="match status" value="1"/>
</dbReference>
<name>A0AB38XNP9_9ACTO</name>
<dbReference type="KEGG" id="wne:PIG85_10115"/>
<organism evidence="5 6">
    <name type="scientific">Winkia neuii subsp. anitrata</name>
    <dbReference type="NCBI Taxonomy" id="29318"/>
    <lineage>
        <taxon>Bacteria</taxon>
        <taxon>Bacillati</taxon>
        <taxon>Actinomycetota</taxon>
        <taxon>Actinomycetes</taxon>
        <taxon>Actinomycetales</taxon>
        <taxon>Actinomycetaceae</taxon>
        <taxon>Winkia</taxon>
    </lineage>
</organism>
<dbReference type="SMART" id="SM00382">
    <property type="entry name" value="AAA"/>
    <property type="match status" value="1"/>
</dbReference>